<dbReference type="AlphaFoldDB" id="A0A5B0QHX1"/>
<reference evidence="4 5" key="1">
    <citation type="submission" date="2019-05" db="EMBL/GenBank/DDBJ databases">
        <title>Emergence of the Ug99 lineage of the wheat stem rust pathogen through somatic hybridization.</title>
        <authorList>
            <person name="Li F."/>
            <person name="Upadhyaya N.M."/>
            <person name="Sperschneider J."/>
            <person name="Matny O."/>
            <person name="Nguyen-Phuc H."/>
            <person name="Mago R."/>
            <person name="Raley C."/>
            <person name="Miller M.E."/>
            <person name="Silverstein K.A.T."/>
            <person name="Henningsen E."/>
            <person name="Hirsch C.D."/>
            <person name="Visser B."/>
            <person name="Pretorius Z.A."/>
            <person name="Steffenson B.J."/>
            <person name="Schwessinger B."/>
            <person name="Dodds P.N."/>
            <person name="Figueroa M."/>
        </authorList>
    </citation>
    <scope>NUCLEOTIDE SEQUENCE [LARGE SCALE GENOMIC DNA]</scope>
    <source>
        <strain evidence="4">21-0</strain>
    </source>
</reference>
<evidence type="ECO:0008006" key="6">
    <source>
        <dbReference type="Google" id="ProtNLM"/>
    </source>
</evidence>
<accession>A0A5B0QHX1</accession>
<evidence type="ECO:0000313" key="5">
    <source>
        <dbReference type="Proteomes" id="UP000324748"/>
    </source>
</evidence>
<dbReference type="PANTHER" id="PTHR36575:SF2">
    <property type="entry name" value="CHITIN-BINDING TYPE-4 DOMAIN-CONTAINING PROTEIN-RELATED"/>
    <property type="match status" value="1"/>
</dbReference>
<feature type="signal peptide" evidence="3">
    <location>
        <begin position="1"/>
        <end position="29"/>
    </location>
</feature>
<sequence>MKQVLFCPQTGPCYSLFLLTMLLLRMVDAHAGITKPPSMQLGNEFSSKCGLGATAVIKKDNFISQEIWKKQASPQCKARRCQGLFLKDQDLTKVTNFPPGKDIPVTIKIVVPHVGKAQLFLIDMQGKKQDLFLMDLGDQFGKGKAFNSFQDFQVKIPSEKSKDCVQPGKCAIAFRWTVIPLKETYDICSLITIGK</sequence>
<comment type="cofactor">
    <cofactor evidence="1">
        <name>Cu(2+)</name>
        <dbReference type="ChEBI" id="CHEBI:29036"/>
    </cofactor>
</comment>
<dbReference type="EMBL" id="VSWC01000015">
    <property type="protein sequence ID" value="KAA1112807.1"/>
    <property type="molecule type" value="Genomic_DNA"/>
</dbReference>
<protein>
    <recommendedName>
        <fullName evidence="6">Chitin-binding type-4 domain-containing protein</fullName>
    </recommendedName>
</protein>
<organism evidence="4 5">
    <name type="scientific">Puccinia graminis f. sp. tritici</name>
    <dbReference type="NCBI Taxonomy" id="56615"/>
    <lineage>
        <taxon>Eukaryota</taxon>
        <taxon>Fungi</taxon>
        <taxon>Dikarya</taxon>
        <taxon>Basidiomycota</taxon>
        <taxon>Pucciniomycotina</taxon>
        <taxon>Pucciniomycetes</taxon>
        <taxon>Pucciniales</taxon>
        <taxon>Pucciniaceae</taxon>
        <taxon>Puccinia</taxon>
    </lineage>
</organism>
<evidence type="ECO:0000256" key="2">
    <source>
        <dbReference type="ARBA" id="ARBA00023008"/>
    </source>
</evidence>
<dbReference type="PANTHER" id="PTHR36575">
    <property type="entry name" value="BINDING PROTEIN, PUTATIVE (AFU_ORTHOLOGUE AFUA_1G14430)-RELATED"/>
    <property type="match status" value="1"/>
</dbReference>
<dbReference type="Proteomes" id="UP000324748">
    <property type="component" value="Unassembled WGS sequence"/>
</dbReference>
<evidence type="ECO:0000256" key="1">
    <source>
        <dbReference type="ARBA" id="ARBA00001973"/>
    </source>
</evidence>
<keyword evidence="5" id="KW-1185">Reference proteome</keyword>
<keyword evidence="3" id="KW-0732">Signal</keyword>
<dbReference type="OrthoDB" id="120613at2759"/>
<evidence type="ECO:0000313" key="4">
    <source>
        <dbReference type="EMBL" id="KAA1112807.1"/>
    </source>
</evidence>
<dbReference type="InterPro" id="IPR052282">
    <property type="entry name" value="Starch-active_LPMO"/>
</dbReference>
<name>A0A5B0QHX1_PUCGR</name>
<gene>
    <name evidence="4" type="ORF">PGT21_011238</name>
</gene>
<keyword evidence="2" id="KW-0186">Copper</keyword>
<evidence type="ECO:0000256" key="3">
    <source>
        <dbReference type="SAM" id="SignalP"/>
    </source>
</evidence>
<comment type="caution">
    <text evidence="4">The sequence shown here is derived from an EMBL/GenBank/DDBJ whole genome shotgun (WGS) entry which is preliminary data.</text>
</comment>
<feature type="chain" id="PRO_5022704347" description="Chitin-binding type-4 domain-containing protein" evidence="3">
    <location>
        <begin position="30"/>
        <end position="195"/>
    </location>
</feature>
<proteinExistence type="predicted"/>